<dbReference type="RefSeq" id="WP_131154437.1">
    <property type="nucleotide sequence ID" value="NZ_CP036402.1"/>
</dbReference>
<feature type="transmembrane region" description="Helical" evidence="2">
    <location>
        <begin position="26"/>
        <end position="47"/>
    </location>
</feature>
<feature type="region of interest" description="Disordered" evidence="1">
    <location>
        <begin position="49"/>
        <end position="87"/>
    </location>
</feature>
<dbReference type="KEGG" id="erz:ER308_07655"/>
<keyword evidence="4" id="KW-1185">Reference proteome</keyword>
<reference evidence="3 4" key="1">
    <citation type="submission" date="2019-01" db="EMBL/GenBank/DDBJ databases">
        <title>Egibacter rhizosphaerae EGI 80759T.</title>
        <authorList>
            <person name="Chen D.-D."/>
            <person name="Tian Y."/>
            <person name="Jiao J.-Y."/>
            <person name="Zhang X.-T."/>
            <person name="Zhang Y.-G."/>
            <person name="Zhang Y."/>
            <person name="Xiao M."/>
            <person name="Shu W.-S."/>
            <person name="Li W.-J."/>
        </authorList>
    </citation>
    <scope>NUCLEOTIDE SEQUENCE [LARGE SCALE GENOMIC DNA]</scope>
    <source>
        <strain evidence="3 4">EGI 80759</strain>
    </source>
</reference>
<gene>
    <name evidence="3" type="ORF">ER308_07655</name>
</gene>
<dbReference type="Proteomes" id="UP000291469">
    <property type="component" value="Chromosome"/>
</dbReference>
<keyword evidence="2" id="KW-0472">Membrane</keyword>
<evidence type="ECO:0000256" key="2">
    <source>
        <dbReference type="SAM" id="Phobius"/>
    </source>
</evidence>
<keyword evidence="2" id="KW-1133">Transmembrane helix</keyword>
<protein>
    <submittedName>
        <fullName evidence="3">Uncharacterized protein</fullName>
    </submittedName>
</protein>
<name>A0A411YE40_9ACTN</name>
<feature type="compositionally biased region" description="Basic and acidic residues" evidence="1">
    <location>
        <begin position="77"/>
        <end position="87"/>
    </location>
</feature>
<keyword evidence="2" id="KW-0812">Transmembrane</keyword>
<proteinExistence type="predicted"/>
<organism evidence="3 4">
    <name type="scientific">Egibacter rhizosphaerae</name>
    <dbReference type="NCBI Taxonomy" id="1670831"/>
    <lineage>
        <taxon>Bacteria</taxon>
        <taxon>Bacillati</taxon>
        <taxon>Actinomycetota</taxon>
        <taxon>Nitriliruptoria</taxon>
        <taxon>Egibacterales</taxon>
        <taxon>Egibacteraceae</taxon>
        <taxon>Egibacter</taxon>
    </lineage>
</organism>
<dbReference type="AlphaFoldDB" id="A0A411YE40"/>
<feature type="region of interest" description="Disordered" evidence="1">
    <location>
        <begin position="1"/>
        <end position="20"/>
    </location>
</feature>
<evidence type="ECO:0000313" key="3">
    <source>
        <dbReference type="EMBL" id="QBI19440.1"/>
    </source>
</evidence>
<accession>A0A411YE40</accession>
<evidence type="ECO:0000256" key="1">
    <source>
        <dbReference type="SAM" id="MobiDB-lite"/>
    </source>
</evidence>
<dbReference type="EMBL" id="CP036402">
    <property type="protein sequence ID" value="QBI19440.1"/>
    <property type="molecule type" value="Genomic_DNA"/>
</dbReference>
<sequence length="87" mass="8951">MSVRRGGVEGGANTTADQQRSDRRMLLALGLIALAVLALGIIAGVLATGGERGGEGMIPAPEDRQGEELDELPADPEADRIPDADEG</sequence>
<evidence type="ECO:0000313" key="4">
    <source>
        <dbReference type="Proteomes" id="UP000291469"/>
    </source>
</evidence>